<reference evidence="2" key="1">
    <citation type="submission" date="2017-02" db="UniProtKB">
        <authorList>
            <consortium name="WormBaseParasite"/>
        </authorList>
    </citation>
    <scope>IDENTIFICATION</scope>
</reference>
<evidence type="ECO:0000313" key="1">
    <source>
        <dbReference type="Proteomes" id="UP000046392"/>
    </source>
</evidence>
<name>A0A0N5BXR3_STREA</name>
<organism evidence="1 2">
    <name type="scientific">Strongyloides papillosus</name>
    <name type="common">Intestinal threadworm</name>
    <dbReference type="NCBI Taxonomy" id="174720"/>
    <lineage>
        <taxon>Eukaryota</taxon>
        <taxon>Metazoa</taxon>
        <taxon>Ecdysozoa</taxon>
        <taxon>Nematoda</taxon>
        <taxon>Chromadorea</taxon>
        <taxon>Rhabditida</taxon>
        <taxon>Tylenchina</taxon>
        <taxon>Panagrolaimomorpha</taxon>
        <taxon>Strongyloidoidea</taxon>
        <taxon>Strongyloididae</taxon>
        <taxon>Strongyloides</taxon>
    </lineage>
</organism>
<accession>A0A0N5BXR3</accession>
<evidence type="ECO:0000313" key="2">
    <source>
        <dbReference type="WBParaSite" id="SPAL_0001058350.1"/>
    </source>
</evidence>
<keyword evidence="1" id="KW-1185">Reference proteome</keyword>
<dbReference type="WBParaSite" id="SPAL_0001058350.1">
    <property type="protein sequence ID" value="SPAL_0001058350.1"/>
    <property type="gene ID" value="SPAL_0001058350"/>
</dbReference>
<dbReference type="AlphaFoldDB" id="A0A0N5BXR3"/>
<sequence>MKNKFPTRASLLFNNKKLNTVLNIKHGKFMLLKTLNLIHVHLITISHSISLYCTNLERCTANCIS</sequence>
<protein>
    <submittedName>
        <fullName evidence="2">Ovule protein</fullName>
    </submittedName>
</protein>
<proteinExistence type="predicted"/>
<dbReference type="Proteomes" id="UP000046392">
    <property type="component" value="Unplaced"/>
</dbReference>